<protein>
    <recommendedName>
        <fullName evidence="3">Disease resistance RPP13-like protein 1</fullName>
    </recommendedName>
</protein>
<proteinExistence type="predicted"/>
<sequence length="232" mass="26600">MPNIKEIGKEFYPDEGTCKKLRVIQLHNLENLNKWWTTWSGTDEEEFLIPNLHLLQASSCPKLKFLPYPPPPPPPKSMQWDLLKSDEVLPAHGFGWLSSSTLPFLARIRCNCLSPKHWDAVEHLAAILEILELRSYERGLRTLPAINPCFPCLRSFDLSLPDLEILPEWLWHLNHLEDLRLSGCSKLTSLPYGIQNLTALKKLMIVGCPRLSQRCANEDAHKISHIPNVMLQ</sequence>
<reference evidence="1" key="1">
    <citation type="journal article" date="2018" name="DNA Res.">
        <title>Multiple hybrid de novo genome assembly of finger millet, an orphan allotetraploid crop.</title>
        <authorList>
            <person name="Hatakeyama M."/>
            <person name="Aluri S."/>
            <person name="Balachadran M.T."/>
            <person name="Sivarajan S.R."/>
            <person name="Patrignani A."/>
            <person name="Gruter S."/>
            <person name="Poveda L."/>
            <person name="Shimizu-Inatsugi R."/>
            <person name="Baeten J."/>
            <person name="Francoijs K.J."/>
            <person name="Nataraja K.N."/>
            <person name="Reddy Y.A.N."/>
            <person name="Phadnis S."/>
            <person name="Ravikumar R.L."/>
            <person name="Schlapbach R."/>
            <person name="Sreeman S.M."/>
            <person name="Shimizu K.K."/>
        </authorList>
    </citation>
    <scope>NUCLEOTIDE SEQUENCE</scope>
</reference>
<keyword evidence="2" id="KW-1185">Reference proteome</keyword>
<dbReference type="Gene3D" id="3.80.10.10">
    <property type="entry name" value="Ribonuclease Inhibitor"/>
    <property type="match status" value="1"/>
</dbReference>
<organism evidence="1 2">
    <name type="scientific">Eleusine coracana subsp. coracana</name>
    <dbReference type="NCBI Taxonomy" id="191504"/>
    <lineage>
        <taxon>Eukaryota</taxon>
        <taxon>Viridiplantae</taxon>
        <taxon>Streptophyta</taxon>
        <taxon>Embryophyta</taxon>
        <taxon>Tracheophyta</taxon>
        <taxon>Spermatophyta</taxon>
        <taxon>Magnoliopsida</taxon>
        <taxon>Liliopsida</taxon>
        <taxon>Poales</taxon>
        <taxon>Poaceae</taxon>
        <taxon>PACMAD clade</taxon>
        <taxon>Chloridoideae</taxon>
        <taxon>Cynodonteae</taxon>
        <taxon>Eleusininae</taxon>
        <taxon>Eleusine</taxon>
    </lineage>
</organism>
<dbReference type="SUPFAM" id="SSF52058">
    <property type="entry name" value="L domain-like"/>
    <property type="match status" value="1"/>
</dbReference>
<dbReference type="EMBL" id="BQKI01000088">
    <property type="protein sequence ID" value="GJN35401.1"/>
    <property type="molecule type" value="Genomic_DNA"/>
</dbReference>
<comment type="caution">
    <text evidence="1">The sequence shown here is derived from an EMBL/GenBank/DDBJ whole genome shotgun (WGS) entry which is preliminary data.</text>
</comment>
<dbReference type="Proteomes" id="UP001054889">
    <property type="component" value="Unassembled WGS sequence"/>
</dbReference>
<gene>
    <name evidence="1" type="primary">gb24176</name>
    <name evidence="1" type="ORF">PR202_gb24176</name>
</gene>
<evidence type="ECO:0000313" key="1">
    <source>
        <dbReference type="EMBL" id="GJN35401.1"/>
    </source>
</evidence>
<evidence type="ECO:0000313" key="2">
    <source>
        <dbReference type="Proteomes" id="UP001054889"/>
    </source>
</evidence>
<dbReference type="InterPro" id="IPR032675">
    <property type="entry name" value="LRR_dom_sf"/>
</dbReference>
<evidence type="ECO:0008006" key="3">
    <source>
        <dbReference type="Google" id="ProtNLM"/>
    </source>
</evidence>
<dbReference type="AlphaFoldDB" id="A0AAV5FM99"/>
<dbReference type="PANTHER" id="PTHR36766">
    <property type="entry name" value="PLANT BROAD-SPECTRUM MILDEW RESISTANCE PROTEIN RPW8"/>
    <property type="match status" value="1"/>
</dbReference>
<reference evidence="1" key="2">
    <citation type="submission" date="2021-12" db="EMBL/GenBank/DDBJ databases">
        <title>Resequencing data analysis of finger millet.</title>
        <authorList>
            <person name="Hatakeyama M."/>
            <person name="Aluri S."/>
            <person name="Balachadran M.T."/>
            <person name="Sivarajan S.R."/>
            <person name="Poveda L."/>
            <person name="Shimizu-Inatsugi R."/>
            <person name="Schlapbach R."/>
            <person name="Sreeman S.M."/>
            <person name="Shimizu K.K."/>
        </authorList>
    </citation>
    <scope>NUCLEOTIDE SEQUENCE</scope>
</reference>
<name>A0AAV5FM99_ELECO</name>
<dbReference type="PANTHER" id="PTHR36766:SF70">
    <property type="entry name" value="DISEASE RESISTANCE PROTEIN RGA4"/>
    <property type="match status" value="1"/>
</dbReference>
<accession>A0AAV5FM99</accession>